<protein>
    <recommendedName>
        <fullName evidence="8">ATP synthase subunit delta</fullName>
    </recommendedName>
    <alternativeName>
        <fullName evidence="8">ATP synthase F(1) sector subunit delta</fullName>
    </alternativeName>
    <alternativeName>
        <fullName evidence="8">F-type ATPase subunit delta</fullName>
        <shortName evidence="8">F-ATPase subunit delta</shortName>
    </alternativeName>
</protein>
<comment type="function">
    <text evidence="8">This protein is part of the stalk that links CF(0) to CF(1). It either transmits conformational changes from CF(0) to CF(1) or is implicated in proton conduction.</text>
</comment>
<dbReference type="GO" id="GO:0046933">
    <property type="term" value="F:proton-transporting ATP synthase activity, rotational mechanism"/>
    <property type="evidence" value="ECO:0007669"/>
    <property type="project" value="UniProtKB-UniRule"/>
</dbReference>
<name>A0A4R8W0F6_9MICO</name>
<evidence type="ECO:0000256" key="6">
    <source>
        <dbReference type="ARBA" id="ARBA00023196"/>
    </source>
</evidence>
<dbReference type="PROSITE" id="PS00389">
    <property type="entry name" value="ATPASE_DELTA"/>
    <property type="match status" value="1"/>
</dbReference>
<evidence type="ECO:0000256" key="4">
    <source>
        <dbReference type="ARBA" id="ARBA00023065"/>
    </source>
</evidence>
<accession>A0A4R8W0F6</accession>
<dbReference type="PRINTS" id="PR00125">
    <property type="entry name" value="ATPASEDELTA"/>
</dbReference>
<evidence type="ECO:0000256" key="7">
    <source>
        <dbReference type="ARBA" id="ARBA00023310"/>
    </source>
</evidence>
<dbReference type="GO" id="GO:0005886">
    <property type="term" value="C:plasma membrane"/>
    <property type="evidence" value="ECO:0007669"/>
    <property type="project" value="UniProtKB-SubCell"/>
</dbReference>
<dbReference type="EMBL" id="SOFM01000049">
    <property type="protein sequence ID" value="TFB99918.1"/>
    <property type="molecule type" value="Genomic_DNA"/>
</dbReference>
<evidence type="ECO:0000313" key="10">
    <source>
        <dbReference type="Proteomes" id="UP000297643"/>
    </source>
</evidence>
<evidence type="ECO:0000256" key="2">
    <source>
        <dbReference type="ARBA" id="ARBA00022448"/>
    </source>
</evidence>
<dbReference type="NCBIfam" id="NF009967">
    <property type="entry name" value="PRK13430.1"/>
    <property type="match status" value="1"/>
</dbReference>
<dbReference type="InterPro" id="IPR000711">
    <property type="entry name" value="ATPase_OSCP/dsu"/>
</dbReference>
<keyword evidence="7 8" id="KW-0066">ATP synthesis</keyword>
<comment type="similarity">
    <text evidence="8">Belongs to the ATPase delta chain family.</text>
</comment>
<evidence type="ECO:0000256" key="3">
    <source>
        <dbReference type="ARBA" id="ARBA00022781"/>
    </source>
</evidence>
<comment type="function">
    <text evidence="8">F(1)F(0) ATP synthase produces ATP from ADP in the presence of a proton or sodium gradient. F-type ATPases consist of two structural domains, F(1) containing the extramembraneous catalytic core and F(0) containing the membrane proton channel, linked together by a central stalk and a peripheral stalk. During catalysis, ATP synthesis in the catalytic domain of F(1) is coupled via a rotary mechanism of the central stalk subunits to proton translocation.</text>
</comment>
<dbReference type="RefSeq" id="WP_134510801.1">
    <property type="nucleotide sequence ID" value="NZ_SOFM01000049.1"/>
</dbReference>
<keyword evidence="10" id="KW-1185">Reference proteome</keyword>
<dbReference type="HAMAP" id="MF_01416">
    <property type="entry name" value="ATP_synth_delta_bact"/>
    <property type="match status" value="1"/>
</dbReference>
<dbReference type="PANTHER" id="PTHR11910">
    <property type="entry name" value="ATP SYNTHASE DELTA CHAIN"/>
    <property type="match status" value="1"/>
</dbReference>
<dbReference type="Proteomes" id="UP000297643">
    <property type="component" value="Unassembled WGS sequence"/>
</dbReference>
<keyword evidence="4 8" id="KW-0406">Ion transport</keyword>
<sequence>MGSATREALASSRAALAAHGGTADLATGEGLLNAGRVIGESSQLLSALVDPAADAAPKAALVATVFGPAVTPVALDLLQAVTAARWSSHTDLLAGIEDLGLRCAASSASVAGVVEAELFSFGATVAGNAELELALASKLGAARAKVGLVDAILTGKVTDQTLVIVRHLVQQPRGRRIGELLRYAASVVADQSGTRVATVTSASPLAPAQLDRLRTHLSARYGRKLTINLVVDPSLVGGVRVQIGDDVIDGSIATRLKDLRLQLAG</sequence>
<evidence type="ECO:0000256" key="8">
    <source>
        <dbReference type="HAMAP-Rule" id="MF_01416"/>
    </source>
</evidence>
<keyword evidence="6 8" id="KW-0139">CF(1)</keyword>
<evidence type="ECO:0000256" key="5">
    <source>
        <dbReference type="ARBA" id="ARBA00023136"/>
    </source>
</evidence>
<dbReference type="InterPro" id="IPR020781">
    <property type="entry name" value="ATPase_OSCP/d_CS"/>
</dbReference>
<comment type="caution">
    <text evidence="9">The sequence shown here is derived from an EMBL/GenBank/DDBJ whole genome shotgun (WGS) entry which is preliminary data.</text>
</comment>
<keyword evidence="5 8" id="KW-0472">Membrane</keyword>
<keyword evidence="8" id="KW-1003">Cell membrane</keyword>
<dbReference type="NCBIfam" id="TIGR01145">
    <property type="entry name" value="ATP_synt_delta"/>
    <property type="match status" value="1"/>
</dbReference>
<organism evidence="9 10">
    <name type="scientific">Cryobacterium mannosilyticum</name>
    <dbReference type="NCBI Taxonomy" id="1259190"/>
    <lineage>
        <taxon>Bacteria</taxon>
        <taxon>Bacillati</taxon>
        <taxon>Actinomycetota</taxon>
        <taxon>Actinomycetes</taxon>
        <taxon>Micrococcales</taxon>
        <taxon>Microbacteriaceae</taxon>
        <taxon>Cryobacterium</taxon>
    </lineage>
</organism>
<evidence type="ECO:0000313" key="9">
    <source>
        <dbReference type="EMBL" id="TFB99918.1"/>
    </source>
</evidence>
<comment type="subcellular location">
    <subcellularLocation>
        <location evidence="8">Cell membrane</location>
        <topology evidence="8">Peripheral membrane protein</topology>
    </subcellularLocation>
    <subcellularLocation>
        <location evidence="1">Membrane</location>
    </subcellularLocation>
</comment>
<evidence type="ECO:0000256" key="1">
    <source>
        <dbReference type="ARBA" id="ARBA00004370"/>
    </source>
</evidence>
<dbReference type="AlphaFoldDB" id="A0A4R8W0F6"/>
<keyword evidence="3 8" id="KW-0375">Hydrogen ion transport</keyword>
<keyword evidence="2 8" id="KW-0813">Transport</keyword>
<dbReference type="GO" id="GO:0045259">
    <property type="term" value="C:proton-transporting ATP synthase complex"/>
    <property type="evidence" value="ECO:0007669"/>
    <property type="project" value="UniProtKB-KW"/>
</dbReference>
<proteinExistence type="inferred from homology"/>
<gene>
    <name evidence="8" type="primary">atpH</name>
    <name evidence="9" type="ORF">E3O32_15875</name>
</gene>
<dbReference type="Pfam" id="PF00213">
    <property type="entry name" value="OSCP"/>
    <property type="match status" value="1"/>
</dbReference>
<reference evidence="9 10" key="1">
    <citation type="submission" date="2019-03" db="EMBL/GenBank/DDBJ databases">
        <title>Genomics of glacier-inhabiting Cryobacterium strains.</title>
        <authorList>
            <person name="Liu Q."/>
            <person name="Xin Y.-H."/>
        </authorList>
    </citation>
    <scope>NUCLEOTIDE SEQUENCE [LARGE SCALE GENOMIC DNA]</scope>
    <source>
        <strain evidence="9 10">RHLT2-21</strain>
    </source>
</reference>